<gene>
    <name evidence="3" type="ORF">QTG54_001837</name>
</gene>
<dbReference type="PANTHER" id="PTHR22306:SF2">
    <property type="entry name" value="CHROMOSOME 7 OPEN READING FRAME 50"/>
    <property type="match status" value="1"/>
</dbReference>
<sequence length="209" mass="24270">MGAGKSKKHRKKQRIAKHVVESQTRKKQEDAEKQLLAASEGDGETSTSTTNDANDESKKSTKNTKTKDPAEAASYLTLWDLDRNSESTTKNWKFNKNTQSWLLRHMYDFDKVSKSTFGTLVDYVCQGGDKTRLRVEEEAKRRARRYKEWEKKQQKEGDAEQDEDDVADETKDATSSSPDDEEWNQLDDHDKRKEYKRARKVLDSLKEQQ</sequence>
<dbReference type="Proteomes" id="UP001224775">
    <property type="component" value="Unassembled WGS sequence"/>
</dbReference>
<feature type="compositionally biased region" description="Basic and acidic residues" evidence="1">
    <location>
        <begin position="18"/>
        <end position="33"/>
    </location>
</feature>
<name>A0AAD8YLU3_9STRA</name>
<feature type="domain" description="WKF" evidence="2">
    <location>
        <begin position="74"/>
        <end position="139"/>
    </location>
</feature>
<dbReference type="EMBL" id="JATAAI010000002">
    <property type="protein sequence ID" value="KAK1747874.1"/>
    <property type="molecule type" value="Genomic_DNA"/>
</dbReference>
<dbReference type="AlphaFoldDB" id="A0AAD8YLU3"/>
<protein>
    <submittedName>
        <fullName evidence="3">DUF2373 domain-containing protein</fullName>
    </submittedName>
</protein>
<comment type="caution">
    <text evidence="3">The sequence shown here is derived from an EMBL/GenBank/DDBJ whole genome shotgun (WGS) entry which is preliminary data.</text>
</comment>
<keyword evidence="4" id="KW-1185">Reference proteome</keyword>
<feature type="region of interest" description="Disordered" evidence="1">
    <location>
        <begin position="1"/>
        <end position="69"/>
    </location>
</feature>
<reference evidence="3" key="1">
    <citation type="submission" date="2023-06" db="EMBL/GenBank/DDBJ databases">
        <title>Survivors Of The Sea: Transcriptome response of Skeletonema marinoi to long-term dormancy.</title>
        <authorList>
            <person name="Pinder M.I.M."/>
            <person name="Kourtchenko O."/>
            <person name="Robertson E.K."/>
            <person name="Larsson T."/>
            <person name="Maumus F."/>
            <person name="Osuna-Cruz C.M."/>
            <person name="Vancaester E."/>
            <person name="Stenow R."/>
            <person name="Vandepoele K."/>
            <person name="Ploug H."/>
            <person name="Bruchert V."/>
            <person name="Godhe A."/>
            <person name="Topel M."/>
        </authorList>
    </citation>
    <scope>NUCLEOTIDE SEQUENCE</scope>
    <source>
        <strain evidence="3">R05AC</strain>
    </source>
</reference>
<accession>A0AAD8YLU3</accession>
<evidence type="ECO:0000313" key="3">
    <source>
        <dbReference type="EMBL" id="KAK1747874.1"/>
    </source>
</evidence>
<evidence type="ECO:0000259" key="2">
    <source>
        <dbReference type="Pfam" id="PF10180"/>
    </source>
</evidence>
<dbReference type="InterPro" id="IPR019327">
    <property type="entry name" value="WKF"/>
</dbReference>
<feature type="compositionally biased region" description="Basic and acidic residues" evidence="1">
    <location>
        <begin position="55"/>
        <end position="69"/>
    </location>
</feature>
<evidence type="ECO:0000313" key="4">
    <source>
        <dbReference type="Proteomes" id="UP001224775"/>
    </source>
</evidence>
<evidence type="ECO:0000256" key="1">
    <source>
        <dbReference type="SAM" id="MobiDB-lite"/>
    </source>
</evidence>
<feature type="region of interest" description="Disordered" evidence="1">
    <location>
        <begin position="145"/>
        <end position="191"/>
    </location>
</feature>
<feature type="compositionally biased region" description="Basic and acidic residues" evidence="1">
    <location>
        <begin position="145"/>
        <end position="158"/>
    </location>
</feature>
<proteinExistence type="predicted"/>
<dbReference type="Pfam" id="PF10180">
    <property type="entry name" value="WKF"/>
    <property type="match status" value="1"/>
</dbReference>
<organism evidence="3 4">
    <name type="scientific">Skeletonema marinoi</name>
    <dbReference type="NCBI Taxonomy" id="267567"/>
    <lineage>
        <taxon>Eukaryota</taxon>
        <taxon>Sar</taxon>
        <taxon>Stramenopiles</taxon>
        <taxon>Ochrophyta</taxon>
        <taxon>Bacillariophyta</taxon>
        <taxon>Coscinodiscophyceae</taxon>
        <taxon>Thalassiosirophycidae</taxon>
        <taxon>Thalassiosirales</taxon>
        <taxon>Skeletonemataceae</taxon>
        <taxon>Skeletonema</taxon>
        <taxon>Skeletonema marinoi-dohrnii complex</taxon>
    </lineage>
</organism>
<dbReference type="PANTHER" id="PTHR22306">
    <property type="entry name" value="CHROMOSOME 7 OPEN READING FRAME 50"/>
    <property type="match status" value="1"/>
</dbReference>
<feature type="compositionally biased region" description="Basic residues" evidence="1">
    <location>
        <begin position="1"/>
        <end position="17"/>
    </location>
</feature>